<evidence type="ECO:0000313" key="2">
    <source>
        <dbReference type="EMBL" id="MBM6923209.1"/>
    </source>
</evidence>
<feature type="domain" description="Serine aminopeptidase S33" evidence="1">
    <location>
        <begin position="29"/>
        <end position="288"/>
    </location>
</feature>
<dbReference type="InterPro" id="IPR029058">
    <property type="entry name" value="AB_hydrolase_fold"/>
</dbReference>
<dbReference type="Gene3D" id="3.40.50.1820">
    <property type="entry name" value="alpha/beta hydrolase"/>
    <property type="match status" value="1"/>
</dbReference>
<dbReference type="InterPro" id="IPR051044">
    <property type="entry name" value="MAG_DAG_Lipase"/>
</dbReference>
<protein>
    <submittedName>
        <fullName evidence="2">Lysophospholipase</fullName>
    </submittedName>
</protein>
<name>A0ABS2GNC0_9FIRM</name>
<dbReference type="Proteomes" id="UP000724149">
    <property type="component" value="Unassembled WGS sequence"/>
</dbReference>
<dbReference type="Pfam" id="PF12146">
    <property type="entry name" value="Hydrolase_4"/>
    <property type="match status" value="1"/>
</dbReference>
<keyword evidence="3" id="KW-1185">Reference proteome</keyword>
<comment type="caution">
    <text evidence="2">The sequence shown here is derived from an EMBL/GenBank/DDBJ whole genome shotgun (WGS) entry which is preliminary data.</text>
</comment>
<gene>
    <name evidence="2" type="ORF">H9X81_05830</name>
</gene>
<dbReference type="PANTHER" id="PTHR11614">
    <property type="entry name" value="PHOSPHOLIPASE-RELATED"/>
    <property type="match status" value="1"/>
</dbReference>
<reference evidence="2 3" key="1">
    <citation type="journal article" date="2021" name="Sci. Rep.">
        <title>The distribution of antibiotic resistance genes in chicken gut microbiota commensals.</title>
        <authorList>
            <person name="Juricova H."/>
            <person name="Matiasovicova J."/>
            <person name="Kubasova T."/>
            <person name="Cejkova D."/>
            <person name="Rychlik I."/>
        </authorList>
    </citation>
    <scope>NUCLEOTIDE SEQUENCE [LARGE SCALE GENOMIC DNA]</scope>
    <source>
        <strain evidence="2 3">An564</strain>
    </source>
</reference>
<dbReference type="SUPFAM" id="SSF53474">
    <property type="entry name" value="alpha/beta-Hydrolases"/>
    <property type="match status" value="1"/>
</dbReference>
<dbReference type="InterPro" id="IPR022742">
    <property type="entry name" value="Hydrolase_4"/>
</dbReference>
<dbReference type="RefSeq" id="WP_204720500.1">
    <property type="nucleotide sequence ID" value="NZ_JACSNR010000005.1"/>
</dbReference>
<dbReference type="EMBL" id="JACSNR010000005">
    <property type="protein sequence ID" value="MBM6923209.1"/>
    <property type="molecule type" value="Genomic_DNA"/>
</dbReference>
<sequence>MLESLQYRSSNGREIVYADVITPPEGMVPQGIVQIIHGMCEHIGRYHEFMQYLAEHGFVVCGHDQIGHGRSAAVNGTGYFAPKDGWDCLVRDARQLTILIRGRFPSLPVYLLGHSMGSFVAREYITRYKDLDGVLLSGTGGSNPAAGAMSAMIRTMIPLKGEKYRSDWINEKVFGGFNQAFPEEPSPFAWLSRDAAEVAKYEADPMCGFVFTLSGYADLMKLISRVSGEKWARRVPVELPVYLFSGSCDPVGGMGKGVREVTGLLQHSGLQHLKMKLYPEGRHEMLNELCRQEVYADILEWLGRRKKV</sequence>
<accession>A0ABS2GNC0</accession>
<evidence type="ECO:0000259" key="1">
    <source>
        <dbReference type="Pfam" id="PF12146"/>
    </source>
</evidence>
<organism evidence="2 3">
    <name type="scientific">Hydrogenoanaerobacterium saccharovorans</name>
    <dbReference type="NCBI Taxonomy" id="474960"/>
    <lineage>
        <taxon>Bacteria</taxon>
        <taxon>Bacillati</taxon>
        <taxon>Bacillota</taxon>
        <taxon>Clostridia</taxon>
        <taxon>Eubacteriales</taxon>
        <taxon>Oscillospiraceae</taxon>
        <taxon>Hydrogenoanaerobacterium</taxon>
    </lineage>
</organism>
<evidence type="ECO:0000313" key="3">
    <source>
        <dbReference type="Proteomes" id="UP000724149"/>
    </source>
</evidence>
<proteinExistence type="predicted"/>